<dbReference type="Pfam" id="PF20421">
    <property type="entry name" value="DHR-2_Lobe_C"/>
    <property type="match status" value="1"/>
</dbReference>
<dbReference type="InterPro" id="IPR043162">
    <property type="entry name" value="DOCK_C_lobe_C"/>
</dbReference>
<dbReference type="GO" id="GO:0005737">
    <property type="term" value="C:cytoplasm"/>
    <property type="evidence" value="ECO:0007669"/>
    <property type="project" value="TreeGrafter"/>
</dbReference>
<evidence type="ECO:0000256" key="2">
    <source>
        <dbReference type="PROSITE-ProRule" id="PRU00984"/>
    </source>
</evidence>
<dbReference type="PANTHER" id="PTHR45653:SF12">
    <property type="entry name" value="SPONGE, ISOFORM E"/>
    <property type="match status" value="1"/>
</dbReference>
<feature type="non-terminal residue" evidence="5">
    <location>
        <position position="797"/>
    </location>
</feature>
<dbReference type="InterPro" id="IPR046773">
    <property type="entry name" value="DOCKER_Lobe_C"/>
</dbReference>
<feature type="compositionally biased region" description="Low complexity" evidence="3">
    <location>
        <begin position="723"/>
        <end position="749"/>
    </location>
</feature>
<dbReference type="GO" id="GO:0031267">
    <property type="term" value="F:small GTPase binding"/>
    <property type="evidence" value="ECO:0007669"/>
    <property type="project" value="TreeGrafter"/>
</dbReference>
<dbReference type="PROSITE" id="PS51651">
    <property type="entry name" value="DOCKER"/>
    <property type="match status" value="1"/>
</dbReference>
<dbReference type="Proteomes" id="UP000678393">
    <property type="component" value="Unassembled WGS sequence"/>
</dbReference>
<name>A0A8S3YTJ5_9EUPU</name>
<feature type="domain" description="DOCKER" evidence="4">
    <location>
        <begin position="55"/>
        <end position="463"/>
    </location>
</feature>
<feature type="compositionally biased region" description="Low complexity" evidence="3">
    <location>
        <begin position="483"/>
        <end position="499"/>
    </location>
</feature>
<keyword evidence="1" id="KW-0344">Guanine-nucleotide releasing factor</keyword>
<accession>A0A8S3YTJ5</accession>
<evidence type="ECO:0000259" key="4">
    <source>
        <dbReference type="PROSITE" id="PS51651"/>
    </source>
</evidence>
<feature type="compositionally biased region" description="Polar residues" evidence="3">
    <location>
        <begin position="639"/>
        <end position="650"/>
    </location>
</feature>
<dbReference type="InterPro" id="IPR046770">
    <property type="entry name" value="DOCKER_Lobe_B"/>
</dbReference>
<dbReference type="GO" id="GO:0007264">
    <property type="term" value="P:small GTPase-mediated signal transduction"/>
    <property type="evidence" value="ECO:0007669"/>
    <property type="project" value="InterPro"/>
</dbReference>
<dbReference type="Pfam" id="PF20422">
    <property type="entry name" value="DHR-2_Lobe_B"/>
    <property type="match status" value="1"/>
</dbReference>
<dbReference type="InterPro" id="IPR026791">
    <property type="entry name" value="DOCK"/>
</dbReference>
<organism evidence="5 6">
    <name type="scientific">Candidula unifasciata</name>
    <dbReference type="NCBI Taxonomy" id="100452"/>
    <lineage>
        <taxon>Eukaryota</taxon>
        <taxon>Metazoa</taxon>
        <taxon>Spiralia</taxon>
        <taxon>Lophotrochozoa</taxon>
        <taxon>Mollusca</taxon>
        <taxon>Gastropoda</taxon>
        <taxon>Heterobranchia</taxon>
        <taxon>Euthyneura</taxon>
        <taxon>Panpulmonata</taxon>
        <taxon>Eupulmonata</taxon>
        <taxon>Stylommatophora</taxon>
        <taxon>Helicina</taxon>
        <taxon>Helicoidea</taxon>
        <taxon>Geomitridae</taxon>
        <taxon>Candidula</taxon>
    </lineage>
</organism>
<keyword evidence="6" id="KW-1185">Reference proteome</keyword>
<feature type="region of interest" description="Disordered" evidence="3">
    <location>
        <begin position="459"/>
        <end position="797"/>
    </location>
</feature>
<comment type="similarity">
    <text evidence="2">Belongs to the DOCK family.</text>
</comment>
<evidence type="ECO:0000313" key="5">
    <source>
        <dbReference type="EMBL" id="CAG5118885.1"/>
    </source>
</evidence>
<reference evidence="5" key="1">
    <citation type="submission" date="2021-04" db="EMBL/GenBank/DDBJ databases">
        <authorList>
            <consortium name="Molecular Ecology Group"/>
        </authorList>
    </citation>
    <scope>NUCLEOTIDE SEQUENCE</scope>
</reference>
<comment type="caution">
    <text evidence="5">The sequence shown here is derived from an EMBL/GenBank/DDBJ whole genome shotgun (WGS) entry which is preliminary data.</text>
</comment>
<evidence type="ECO:0000256" key="1">
    <source>
        <dbReference type="ARBA" id="ARBA00022658"/>
    </source>
</evidence>
<dbReference type="AlphaFoldDB" id="A0A8S3YTJ5"/>
<gene>
    <name evidence="5" type="ORF">CUNI_LOCUS4443</name>
</gene>
<dbReference type="InterPro" id="IPR027357">
    <property type="entry name" value="DOCKER_dom"/>
</dbReference>
<feature type="compositionally biased region" description="Polar residues" evidence="3">
    <location>
        <begin position="572"/>
        <end position="601"/>
    </location>
</feature>
<sequence length="797" mass="89455">LLDKVQTEPELQEEGKRFVFSVTDLLERLLDYREIMDREEQRDTKMHCTFNILNFYKDSRRDMYIRYISRLYELHYSASNFVEAGLTLRLYAQLLSWSKVMQPEEMSYPLQTEAERKEELFTRIMDCFDRGKAWEYGIPLCKELAEYYEKTFQYRKLGQILQKQASFLNQILEGHKLRQDPSYYRVAYYGNTFPPYLKNKAFIYRGDECLKLATIMSQLTTEYPSATILTTNSPPNESLKHGDAQYIQIVSVKPIPAERPEFVGKEVPSEISCFYNTNEVDTFQFDRPYHREGKDPNNEFKTLCLERTIIQTSYKLPGILRWYEAISTRVVQLTPVQTATDTVIQMNAELRSSTENARLNPDQFLRHLEMRLQGVISGAVNGGIPKYQEAFFNEEYVIRYPAEATHIEKLKSVILEQIELLEQGLTIHGQFASTEMQPLHRSLVDMFVKMRKSMGYQNMSSFGKNRVSSASSSSGNQRPNTPSSVSQNSSGSSRSSVVSGCDGNYPEEDYMYVEKQHECSQGGRESGTEDFPVANAPPPPPPRQKSSPGFMESPNISLCDQAPPIPSRKNTRTSLSFSEERQSVLSINRSQSTKSIGSGETLTPPPPRPSRGISVLPSATTSVGNIEESTQAIPPIPNKRQSSPLCNRTFSGSSLSISSNSSLGYNNFSHSTPNKSTNNHETNSDNLNLSLRKLPQQTLSSSSPQEDAPPPIVARSSLHKDSPLSPSLVTSSSSCEQSPLPSRSSSSSLPREHPTPPTATLSPSPAYKALNSVPAPQTGSNKGPPPVPQRKPSVTHS</sequence>
<dbReference type="OrthoDB" id="18896at2759"/>
<dbReference type="GO" id="GO:0005886">
    <property type="term" value="C:plasma membrane"/>
    <property type="evidence" value="ECO:0007669"/>
    <property type="project" value="TreeGrafter"/>
</dbReference>
<dbReference type="GO" id="GO:0005085">
    <property type="term" value="F:guanyl-nucleotide exchange factor activity"/>
    <property type="evidence" value="ECO:0007669"/>
    <property type="project" value="UniProtKB-KW"/>
</dbReference>
<dbReference type="InterPro" id="IPR046769">
    <property type="entry name" value="DOCKER_Lobe_A"/>
</dbReference>
<dbReference type="Pfam" id="PF06920">
    <property type="entry name" value="DHR-2_Lobe_A"/>
    <property type="match status" value="1"/>
</dbReference>
<feature type="compositionally biased region" description="Polar residues" evidence="3">
    <location>
        <begin position="665"/>
        <end position="699"/>
    </location>
</feature>
<proteinExistence type="inferred from homology"/>
<evidence type="ECO:0000313" key="6">
    <source>
        <dbReference type="Proteomes" id="UP000678393"/>
    </source>
</evidence>
<feature type="compositionally biased region" description="Low complexity" evidence="3">
    <location>
        <begin position="651"/>
        <end position="664"/>
    </location>
</feature>
<dbReference type="Gene3D" id="1.20.58.740">
    <property type="match status" value="1"/>
</dbReference>
<dbReference type="EMBL" id="CAJHNH020000624">
    <property type="protein sequence ID" value="CAG5118885.1"/>
    <property type="molecule type" value="Genomic_DNA"/>
</dbReference>
<dbReference type="PANTHER" id="PTHR45653">
    <property type="entry name" value="DEDICATOR OF CYTOKINESIS"/>
    <property type="match status" value="1"/>
</dbReference>
<protein>
    <recommendedName>
        <fullName evidence="4">DOCKER domain-containing protein</fullName>
    </recommendedName>
</protein>
<evidence type="ECO:0000256" key="3">
    <source>
        <dbReference type="SAM" id="MobiDB-lite"/>
    </source>
</evidence>
<dbReference type="Gene3D" id="1.25.40.410">
    <property type="match status" value="1"/>
</dbReference>
<dbReference type="InterPro" id="IPR043161">
    <property type="entry name" value="DOCK_C_lobe_A"/>
</dbReference>
<feature type="compositionally biased region" description="Polar residues" evidence="3">
    <location>
        <begin position="617"/>
        <end position="632"/>
    </location>
</feature>